<dbReference type="OrthoDB" id="3016341at2759"/>
<accession>A0A8H5I1F2</accession>
<dbReference type="AlphaFoldDB" id="A0A8H5I1F2"/>
<dbReference type="GO" id="GO:0004601">
    <property type="term" value="F:peroxidase activity"/>
    <property type="evidence" value="ECO:0007669"/>
    <property type="project" value="InterPro"/>
</dbReference>
<proteinExistence type="predicted"/>
<dbReference type="SUPFAM" id="SSF48113">
    <property type="entry name" value="Heme-dependent peroxidases"/>
    <property type="match status" value="1"/>
</dbReference>
<keyword evidence="2" id="KW-0479">Metal-binding</keyword>
<feature type="site" description="Transition state stabilizer" evidence="3">
    <location>
        <position position="63"/>
    </location>
</feature>
<gene>
    <name evidence="4" type="ORF">D9757_000447</name>
</gene>
<dbReference type="Gene3D" id="1.10.520.10">
    <property type="match status" value="1"/>
</dbReference>
<dbReference type="GO" id="GO:0020037">
    <property type="term" value="F:heme binding"/>
    <property type="evidence" value="ECO:0007669"/>
    <property type="project" value="InterPro"/>
</dbReference>
<keyword evidence="5" id="KW-1185">Reference proteome</keyword>
<dbReference type="GO" id="GO:0046872">
    <property type="term" value="F:metal ion binding"/>
    <property type="evidence" value="ECO:0007669"/>
    <property type="project" value="UniProtKB-KW"/>
</dbReference>
<protein>
    <recommendedName>
        <fullName evidence="6">Plant heme peroxidase family profile domain-containing protein</fullName>
    </recommendedName>
</protein>
<dbReference type="InterPro" id="IPR010255">
    <property type="entry name" value="Haem_peroxidase_sf"/>
</dbReference>
<evidence type="ECO:0000256" key="2">
    <source>
        <dbReference type="PIRSR" id="PIRSR601621-2"/>
    </source>
</evidence>
<evidence type="ECO:0000256" key="3">
    <source>
        <dbReference type="PIRSR" id="PIRSR601621-3"/>
    </source>
</evidence>
<dbReference type="GO" id="GO:0006979">
    <property type="term" value="P:response to oxidative stress"/>
    <property type="evidence" value="ECO:0007669"/>
    <property type="project" value="InterPro"/>
</dbReference>
<dbReference type="Proteomes" id="UP000518752">
    <property type="component" value="Unassembled WGS sequence"/>
</dbReference>
<reference evidence="4 5" key="1">
    <citation type="journal article" date="2020" name="ISME J.">
        <title>Uncovering the hidden diversity of litter-decomposition mechanisms in mushroom-forming fungi.</title>
        <authorList>
            <person name="Floudas D."/>
            <person name="Bentzer J."/>
            <person name="Ahren D."/>
            <person name="Johansson T."/>
            <person name="Persson P."/>
            <person name="Tunlid A."/>
        </authorList>
    </citation>
    <scope>NUCLEOTIDE SEQUENCE [LARGE SCALE GENOMIC DNA]</scope>
    <source>
        <strain evidence="4 5">CBS 406.79</strain>
    </source>
</reference>
<evidence type="ECO:0008006" key="6">
    <source>
        <dbReference type="Google" id="ProtNLM"/>
    </source>
</evidence>
<feature type="binding site" evidence="2">
    <location>
        <position position="68"/>
    </location>
    <ligand>
        <name>Ca(2+)</name>
        <dbReference type="ChEBI" id="CHEBI:29108"/>
        <label>1</label>
    </ligand>
</feature>
<feature type="binding site" evidence="2">
    <location>
        <position position="85"/>
    </location>
    <ligand>
        <name>Ca(2+)</name>
        <dbReference type="ChEBI" id="CHEBI:29108"/>
        <label>1</label>
    </ligand>
</feature>
<feature type="binding site" evidence="2">
    <location>
        <position position="83"/>
    </location>
    <ligand>
        <name>Ca(2+)</name>
        <dbReference type="ChEBI" id="CHEBI:29108"/>
        <label>1</label>
    </ligand>
</feature>
<keyword evidence="2" id="KW-0106">Calcium</keyword>
<comment type="caution">
    <text evidence="4">The sequence shown here is derived from an EMBL/GenBank/DDBJ whole genome shotgun (WGS) entry which is preliminary data.</text>
</comment>
<feature type="active site" description="Proton acceptor" evidence="1">
    <location>
        <position position="67"/>
    </location>
</feature>
<feature type="binding site" evidence="2">
    <location>
        <position position="87"/>
    </location>
    <ligand>
        <name>Ca(2+)</name>
        <dbReference type="ChEBI" id="CHEBI:29108"/>
        <label>1</label>
    </ligand>
</feature>
<organism evidence="4 5">
    <name type="scientific">Collybiopsis confluens</name>
    <dbReference type="NCBI Taxonomy" id="2823264"/>
    <lineage>
        <taxon>Eukaryota</taxon>
        <taxon>Fungi</taxon>
        <taxon>Dikarya</taxon>
        <taxon>Basidiomycota</taxon>
        <taxon>Agaricomycotina</taxon>
        <taxon>Agaricomycetes</taxon>
        <taxon>Agaricomycetidae</taxon>
        <taxon>Agaricales</taxon>
        <taxon>Marasmiineae</taxon>
        <taxon>Omphalotaceae</taxon>
        <taxon>Collybiopsis</taxon>
    </lineage>
</organism>
<evidence type="ECO:0000256" key="1">
    <source>
        <dbReference type="PIRSR" id="PIRSR601621-1"/>
    </source>
</evidence>
<dbReference type="InterPro" id="IPR001621">
    <property type="entry name" value="Ligninase"/>
</dbReference>
<comment type="cofactor">
    <cofactor evidence="2">
        <name>Ca(2+)</name>
        <dbReference type="ChEBI" id="CHEBI:29108"/>
    </cofactor>
    <text evidence="2">Binds 2 calcium ions per subunit.</text>
</comment>
<name>A0A8H5I1F2_9AGAR</name>
<sequence length="128" mass="13986">MVLSIGLFFDVSATLSSSHRSFRASQSRSVNARYRMLRRHRSSDLTENFFENECSEKAHEVLRLSFHDAIAFSQSKGPSAGGGADGSMLFPDVEPNYAANNGIMDIVEELAPFLSSGKYASITAGDMI</sequence>
<dbReference type="InterPro" id="IPR019794">
    <property type="entry name" value="Peroxidases_AS"/>
</dbReference>
<dbReference type="PRINTS" id="PR00462">
    <property type="entry name" value="LIGNINASE"/>
</dbReference>
<dbReference type="PROSITE" id="PS00436">
    <property type="entry name" value="PEROXIDASE_2"/>
    <property type="match status" value="1"/>
</dbReference>
<evidence type="ECO:0000313" key="5">
    <source>
        <dbReference type="Proteomes" id="UP000518752"/>
    </source>
</evidence>
<evidence type="ECO:0000313" key="4">
    <source>
        <dbReference type="EMBL" id="KAF5393272.1"/>
    </source>
</evidence>
<dbReference type="EMBL" id="JAACJN010000002">
    <property type="protein sequence ID" value="KAF5393272.1"/>
    <property type="molecule type" value="Genomic_DNA"/>
</dbReference>